<dbReference type="OrthoDB" id="2863836at2759"/>
<protein>
    <submittedName>
        <fullName evidence="2">Uncharacterized protein</fullName>
    </submittedName>
</protein>
<feature type="region of interest" description="Disordered" evidence="1">
    <location>
        <begin position="203"/>
        <end position="226"/>
    </location>
</feature>
<dbReference type="Proteomes" id="UP000807306">
    <property type="component" value="Unassembled WGS sequence"/>
</dbReference>
<accession>A0A9P6ES15</accession>
<evidence type="ECO:0000313" key="3">
    <source>
        <dbReference type="Proteomes" id="UP000807306"/>
    </source>
</evidence>
<proteinExistence type="predicted"/>
<organism evidence="2 3">
    <name type="scientific">Crepidotus variabilis</name>
    <dbReference type="NCBI Taxonomy" id="179855"/>
    <lineage>
        <taxon>Eukaryota</taxon>
        <taxon>Fungi</taxon>
        <taxon>Dikarya</taxon>
        <taxon>Basidiomycota</taxon>
        <taxon>Agaricomycotina</taxon>
        <taxon>Agaricomycetes</taxon>
        <taxon>Agaricomycetidae</taxon>
        <taxon>Agaricales</taxon>
        <taxon>Agaricineae</taxon>
        <taxon>Crepidotaceae</taxon>
        <taxon>Crepidotus</taxon>
    </lineage>
</organism>
<evidence type="ECO:0000256" key="1">
    <source>
        <dbReference type="SAM" id="MobiDB-lite"/>
    </source>
</evidence>
<dbReference type="EMBL" id="MU157825">
    <property type="protein sequence ID" value="KAF9535043.1"/>
    <property type="molecule type" value="Genomic_DNA"/>
</dbReference>
<sequence length="226" mass="26201">MCFQGCSESQPPTHCTKAPSFVFMPIAGLSQEFIDTIIDHGSDMHTNLLACSLSWRRFLPRCQFHFFNTLRIKPANDVYLTSVQKVFDGRPALKTYVRCLKIFIEEKTEFWRPLYENDDFLQLMQLLCPIRDLKLELKSDDWEYWKVVTDWTSFVKVFWQPFIVPCVTTLVVNLAPTTHFLGTSYSIVQSSRSYPLALSQLLQGRPSSSSSSSHLSCYKMERRSDI</sequence>
<evidence type="ECO:0000313" key="2">
    <source>
        <dbReference type="EMBL" id="KAF9535043.1"/>
    </source>
</evidence>
<keyword evidence="3" id="KW-1185">Reference proteome</keyword>
<gene>
    <name evidence="2" type="ORF">CPB83DRAFT_226853</name>
</gene>
<comment type="caution">
    <text evidence="2">The sequence shown here is derived from an EMBL/GenBank/DDBJ whole genome shotgun (WGS) entry which is preliminary data.</text>
</comment>
<name>A0A9P6ES15_9AGAR</name>
<reference evidence="2" key="1">
    <citation type="submission" date="2020-11" db="EMBL/GenBank/DDBJ databases">
        <authorList>
            <consortium name="DOE Joint Genome Institute"/>
            <person name="Ahrendt S."/>
            <person name="Riley R."/>
            <person name="Andreopoulos W."/>
            <person name="Labutti K."/>
            <person name="Pangilinan J."/>
            <person name="Ruiz-Duenas F.J."/>
            <person name="Barrasa J.M."/>
            <person name="Sanchez-Garcia M."/>
            <person name="Camarero S."/>
            <person name="Miyauchi S."/>
            <person name="Serrano A."/>
            <person name="Linde D."/>
            <person name="Babiker R."/>
            <person name="Drula E."/>
            <person name="Ayuso-Fernandez I."/>
            <person name="Pacheco R."/>
            <person name="Padilla G."/>
            <person name="Ferreira P."/>
            <person name="Barriuso J."/>
            <person name="Kellner H."/>
            <person name="Castanera R."/>
            <person name="Alfaro M."/>
            <person name="Ramirez L."/>
            <person name="Pisabarro A.G."/>
            <person name="Kuo A."/>
            <person name="Tritt A."/>
            <person name="Lipzen A."/>
            <person name="He G."/>
            <person name="Yan M."/>
            <person name="Ng V."/>
            <person name="Cullen D."/>
            <person name="Martin F."/>
            <person name="Rosso M.-N."/>
            <person name="Henrissat B."/>
            <person name="Hibbett D."/>
            <person name="Martinez A.T."/>
            <person name="Grigoriev I.V."/>
        </authorList>
    </citation>
    <scope>NUCLEOTIDE SEQUENCE</scope>
    <source>
        <strain evidence="2">CBS 506.95</strain>
    </source>
</reference>
<dbReference type="AlphaFoldDB" id="A0A9P6ES15"/>